<sequence length="290" mass="31776">MVQQLRPIVVRDIDTDAVDVSRDRGEMPRLGWVRIEDLVVDDSYQRSLTDKSWRKIRSIAEKFHWSLFTAVDIAPAGDGKYAIIDGQHRTHAAALCGIEKVPCRVIIADRVVQARAFAAINGDVMNVTVWQIYKAALVAGEQWAIASRDLVASAGCRLMEYNKPSHQKKPGEVYAVNFVREWATAGEARRRAFVAALSSLLSSSSGNAAANWTNTPLSAWVGAVYVSDIEDEDRLRAVLNTIDMGELYECARRAVAARRRAGQPTCSTADELREVLVDALCGGASGRGTA</sequence>
<keyword evidence="3" id="KW-1185">Reference proteome</keyword>
<dbReference type="RefSeq" id="WP_175276632.1">
    <property type="nucleotide sequence ID" value="NZ_CP054836.1"/>
</dbReference>
<organism evidence="2 3">
    <name type="scientific">Oricola thermophila</name>
    <dbReference type="NCBI Taxonomy" id="2742145"/>
    <lineage>
        <taxon>Bacteria</taxon>
        <taxon>Pseudomonadati</taxon>
        <taxon>Pseudomonadota</taxon>
        <taxon>Alphaproteobacteria</taxon>
        <taxon>Hyphomicrobiales</taxon>
        <taxon>Ahrensiaceae</taxon>
        <taxon>Oricola</taxon>
    </lineage>
</organism>
<proteinExistence type="predicted"/>
<dbReference type="KEGG" id="orm:HTY61_09900"/>
<dbReference type="SMART" id="SM00470">
    <property type="entry name" value="ParB"/>
    <property type="match status" value="1"/>
</dbReference>
<dbReference type="InterPro" id="IPR003115">
    <property type="entry name" value="ParB_N"/>
</dbReference>
<dbReference type="AlphaFoldDB" id="A0A6N1VHW9"/>
<accession>A0A6N1VHW9</accession>
<name>A0A6N1VHW9_9HYPH</name>
<evidence type="ECO:0000313" key="2">
    <source>
        <dbReference type="EMBL" id="QKV18739.1"/>
    </source>
</evidence>
<gene>
    <name evidence="2" type="ORF">HTY61_09900</name>
</gene>
<evidence type="ECO:0000259" key="1">
    <source>
        <dbReference type="SMART" id="SM00470"/>
    </source>
</evidence>
<dbReference type="EMBL" id="CP054836">
    <property type="protein sequence ID" value="QKV18739.1"/>
    <property type="molecule type" value="Genomic_DNA"/>
</dbReference>
<reference evidence="2 3" key="1">
    <citation type="submission" date="2020-06" db="EMBL/GenBank/DDBJ databases">
        <title>Oricola thermophila sp. nov. isolated from a tidal sediments.</title>
        <authorList>
            <person name="Kwon K.K."/>
            <person name="Yang S.-H."/>
            <person name="Park M.-J."/>
        </authorList>
    </citation>
    <scope>NUCLEOTIDE SEQUENCE [LARGE SCALE GENOMIC DNA]</scope>
    <source>
        <strain evidence="2 3">MEBiC13590</strain>
    </source>
</reference>
<dbReference type="Proteomes" id="UP000509367">
    <property type="component" value="Chromosome"/>
</dbReference>
<dbReference type="SUPFAM" id="SSF110849">
    <property type="entry name" value="ParB/Sulfiredoxin"/>
    <property type="match status" value="1"/>
</dbReference>
<dbReference type="Gene3D" id="3.90.1530.10">
    <property type="entry name" value="Conserved hypothetical protein from pyrococcus furiosus pfu- 392566-001, ParB domain"/>
    <property type="match status" value="1"/>
</dbReference>
<evidence type="ECO:0000313" key="3">
    <source>
        <dbReference type="Proteomes" id="UP000509367"/>
    </source>
</evidence>
<feature type="domain" description="ParB-like N-terminal" evidence="1">
    <location>
        <begin position="31"/>
        <end position="123"/>
    </location>
</feature>
<protein>
    <submittedName>
        <fullName evidence="2">ParB N-terminal domain-containing protein</fullName>
    </submittedName>
</protein>
<dbReference type="InterPro" id="IPR036086">
    <property type="entry name" value="ParB/Sulfiredoxin_sf"/>
</dbReference>